<sequence length="101" mass="11308">FFDGESTVQEDIVLWFNLGMHHFTRAEDVPVTLYTEAYSSIVFAPQNFFDRAQDGDLLHRRWVVPDVETGELAFETYGVELPTCAIDVEEPVNGIGGVVVA</sequence>
<name>A0ACC3CZ56_9PEZI</name>
<protein>
    <submittedName>
        <fullName evidence="1">Uncharacterized protein</fullName>
    </submittedName>
</protein>
<proteinExistence type="predicted"/>
<evidence type="ECO:0000313" key="2">
    <source>
        <dbReference type="Proteomes" id="UP001186974"/>
    </source>
</evidence>
<gene>
    <name evidence="1" type="ORF">LTS18_011146</name>
</gene>
<organism evidence="1 2">
    <name type="scientific">Coniosporium uncinatum</name>
    <dbReference type="NCBI Taxonomy" id="93489"/>
    <lineage>
        <taxon>Eukaryota</taxon>
        <taxon>Fungi</taxon>
        <taxon>Dikarya</taxon>
        <taxon>Ascomycota</taxon>
        <taxon>Pezizomycotina</taxon>
        <taxon>Dothideomycetes</taxon>
        <taxon>Dothideomycetes incertae sedis</taxon>
        <taxon>Coniosporium</taxon>
    </lineage>
</organism>
<reference evidence="1" key="1">
    <citation type="submission" date="2024-09" db="EMBL/GenBank/DDBJ databases">
        <title>Black Yeasts Isolated from many extreme environments.</title>
        <authorList>
            <person name="Coleine C."/>
            <person name="Stajich J.E."/>
            <person name="Selbmann L."/>
        </authorList>
    </citation>
    <scope>NUCLEOTIDE SEQUENCE</scope>
    <source>
        <strain evidence="1">CCFEE 5737</strain>
    </source>
</reference>
<comment type="caution">
    <text evidence="1">The sequence shown here is derived from an EMBL/GenBank/DDBJ whole genome shotgun (WGS) entry which is preliminary data.</text>
</comment>
<accession>A0ACC3CZ56</accession>
<dbReference type="Proteomes" id="UP001186974">
    <property type="component" value="Unassembled WGS sequence"/>
</dbReference>
<evidence type="ECO:0000313" key="1">
    <source>
        <dbReference type="EMBL" id="KAK3059313.1"/>
    </source>
</evidence>
<feature type="non-terminal residue" evidence="1">
    <location>
        <position position="1"/>
    </location>
</feature>
<keyword evidence="2" id="KW-1185">Reference proteome</keyword>
<dbReference type="EMBL" id="JAWDJW010009519">
    <property type="protein sequence ID" value="KAK3059313.1"/>
    <property type="molecule type" value="Genomic_DNA"/>
</dbReference>